<evidence type="ECO:0000313" key="3">
    <source>
        <dbReference type="Proteomes" id="UP000007115"/>
    </source>
</evidence>
<dbReference type="EMBL" id="ABDF02000006">
    <property type="protein sequence ID" value="EHK22239.1"/>
    <property type="molecule type" value="Genomic_DNA"/>
</dbReference>
<dbReference type="RefSeq" id="XP_013956465.1">
    <property type="nucleotide sequence ID" value="XM_014100990.1"/>
</dbReference>
<protein>
    <submittedName>
        <fullName evidence="2">Uncharacterized protein</fullName>
    </submittedName>
</protein>
<keyword evidence="3" id="KW-1185">Reference proteome</keyword>
<reference evidence="2 3" key="1">
    <citation type="journal article" date="2011" name="Genome Biol.">
        <title>Comparative genome sequence analysis underscores mycoparasitism as the ancestral life style of Trichoderma.</title>
        <authorList>
            <person name="Kubicek C.P."/>
            <person name="Herrera-Estrella A."/>
            <person name="Seidl-Seiboth V."/>
            <person name="Martinez D.A."/>
            <person name="Druzhinina I.S."/>
            <person name="Thon M."/>
            <person name="Zeilinger S."/>
            <person name="Casas-Flores S."/>
            <person name="Horwitz B.A."/>
            <person name="Mukherjee P.K."/>
            <person name="Mukherjee M."/>
            <person name="Kredics L."/>
            <person name="Alcaraz L.D."/>
            <person name="Aerts A."/>
            <person name="Antal Z."/>
            <person name="Atanasova L."/>
            <person name="Cervantes-Badillo M.G."/>
            <person name="Challacombe J."/>
            <person name="Chertkov O."/>
            <person name="McCluskey K."/>
            <person name="Coulpier F."/>
            <person name="Deshpande N."/>
            <person name="von Doehren H."/>
            <person name="Ebbole D.J."/>
            <person name="Esquivel-Naranjo E.U."/>
            <person name="Fekete E."/>
            <person name="Flipphi M."/>
            <person name="Glaser F."/>
            <person name="Gomez-Rodriguez E.Y."/>
            <person name="Gruber S."/>
            <person name="Han C."/>
            <person name="Henrissat B."/>
            <person name="Hermosa R."/>
            <person name="Hernandez-Onate M."/>
            <person name="Karaffa L."/>
            <person name="Kosti I."/>
            <person name="Le Crom S."/>
            <person name="Lindquist E."/>
            <person name="Lucas S."/>
            <person name="Luebeck M."/>
            <person name="Luebeck P.S."/>
            <person name="Margeot A."/>
            <person name="Metz B."/>
            <person name="Misra M."/>
            <person name="Nevalainen H."/>
            <person name="Omann M."/>
            <person name="Packer N."/>
            <person name="Perrone G."/>
            <person name="Uresti-Rivera E.E."/>
            <person name="Salamov A."/>
            <person name="Schmoll M."/>
            <person name="Seiboth B."/>
            <person name="Shapiro H."/>
            <person name="Sukno S."/>
            <person name="Tamayo-Ramos J.A."/>
            <person name="Tisch D."/>
            <person name="Wiest A."/>
            <person name="Wilkinson H.H."/>
            <person name="Zhang M."/>
            <person name="Coutinho P.M."/>
            <person name="Kenerley C.M."/>
            <person name="Monte E."/>
            <person name="Baker S.E."/>
            <person name="Grigoriev I.V."/>
        </authorList>
    </citation>
    <scope>NUCLEOTIDE SEQUENCE [LARGE SCALE GENOMIC DNA]</scope>
    <source>
        <strain evidence="3">Gv29-8 / FGSC 10586</strain>
    </source>
</reference>
<dbReference type="AlphaFoldDB" id="G9MSY3"/>
<name>G9MSY3_HYPVG</name>
<evidence type="ECO:0000313" key="2">
    <source>
        <dbReference type="EMBL" id="EHK22239.1"/>
    </source>
</evidence>
<organism evidence="2 3">
    <name type="scientific">Hypocrea virens (strain Gv29-8 / FGSC 10586)</name>
    <name type="common">Gliocladium virens</name>
    <name type="synonym">Trichoderma virens</name>
    <dbReference type="NCBI Taxonomy" id="413071"/>
    <lineage>
        <taxon>Eukaryota</taxon>
        <taxon>Fungi</taxon>
        <taxon>Dikarya</taxon>
        <taxon>Ascomycota</taxon>
        <taxon>Pezizomycotina</taxon>
        <taxon>Sordariomycetes</taxon>
        <taxon>Hypocreomycetidae</taxon>
        <taxon>Hypocreales</taxon>
        <taxon>Hypocreaceae</taxon>
        <taxon>Trichoderma</taxon>
    </lineage>
</organism>
<feature type="region of interest" description="Disordered" evidence="1">
    <location>
        <begin position="34"/>
        <end position="54"/>
    </location>
</feature>
<feature type="compositionally biased region" description="Basic and acidic residues" evidence="1">
    <location>
        <begin position="42"/>
        <end position="53"/>
    </location>
</feature>
<dbReference type="HOGENOM" id="CLU_2498164_0_0_1"/>
<sequence>MPAEAAAVLDQKADAVSPVSWDVSCKHKHKHSTSTKQLWRRQAQDEAFRRGPEEGLWEGQDLKVRDRSVGKAKGQLQHDERVLGVE</sequence>
<dbReference type="OrthoDB" id="10402844at2759"/>
<comment type="caution">
    <text evidence="2">The sequence shown here is derived from an EMBL/GenBank/DDBJ whole genome shotgun (WGS) entry which is preliminary data.</text>
</comment>
<dbReference type="VEuPathDB" id="FungiDB:TRIVIDRAFT_186369"/>
<dbReference type="GeneID" id="25789261"/>
<dbReference type="InParanoid" id="G9MSY3"/>
<proteinExistence type="predicted"/>
<accession>G9MSY3</accession>
<evidence type="ECO:0000256" key="1">
    <source>
        <dbReference type="SAM" id="MobiDB-lite"/>
    </source>
</evidence>
<dbReference type="Proteomes" id="UP000007115">
    <property type="component" value="Unassembled WGS sequence"/>
</dbReference>
<gene>
    <name evidence="2" type="ORF">TRIVIDRAFT_186369</name>
</gene>